<dbReference type="Gene3D" id="2.60.40.420">
    <property type="entry name" value="Cupredoxins - blue copper proteins"/>
    <property type="match status" value="1"/>
</dbReference>
<gene>
    <name evidence="2" type="ORF">PP769_19200</name>
</gene>
<proteinExistence type="predicted"/>
<evidence type="ECO:0000256" key="1">
    <source>
        <dbReference type="SAM" id="SignalP"/>
    </source>
</evidence>
<accession>A0AA96GAQ3</accession>
<keyword evidence="3" id="KW-1185">Reference proteome</keyword>
<evidence type="ECO:0008006" key="4">
    <source>
        <dbReference type="Google" id="ProtNLM"/>
    </source>
</evidence>
<dbReference type="AlphaFoldDB" id="A0AA96GAQ3"/>
<evidence type="ECO:0000313" key="2">
    <source>
        <dbReference type="EMBL" id="WNM58071.1"/>
    </source>
</evidence>
<dbReference type="Proteomes" id="UP001302719">
    <property type="component" value="Chromosome"/>
</dbReference>
<dbReference type="InterPro" id="IPR008972">
    <property type="entry name" value="Cupredoxin"/>
</dbReference>
<dbReference type="EMBL" id="CP116967">
    <property type="protein sequence ID" value="WNM58071.1"/>
    <property type="molecule type" value="Genomic_DNA"/>
</dbReference>
<dbReference type="KEGG" id="nall:PP769_19200"/>
<keyword evidence="1" id="KW-0732">Signal</keyword>
<dbReference type="RefSeq" id="WP_312643369.1">
    <property type="nucleotide sequence ID" value="NZ_CP116967.1"/>
</dbReference>
<evidence type="ECO:0000313" key="3">
    <source>
        <dbReference type="Proteomes" id="UP001302719"/>
    </source>
</evidence>
<protein>
    <recommendedName>
        <fullName evidence="4">Blue (type 1) copper domain-containing protein</fullName>
    </recommendedName>
</protein>
<reference evidence="2 3" key="1">
    <citation type="submission" date="2023-01" db="EMBL/GenBank/DDBJ databases">
        <title>Cultivation and genomic characterization of new, ubiquitous marine nitrite-oxidizing bacteria from the Nitrospirales.</title>
        <authorList>
            <person name="Mueller A.J."/>
            <person name="Daebeler A."/>
            <person name="Herbold C.W."/>
            <person name="Kirkegaard R.H."/>
            <person name="Daims H."/>
        </authorList>
    </citation>
    <scope>NUCLEOTIDE SEQUENCE [LARGE SCALE GENOMIC DNA]</scope>
    <source>
        <strain evidence="2 3">VA</strain>
    </source>
</reference>
<sequence length="159" mass="17135">MKNFNFNNLKFLLIGTLVLAMAFPVLAAVWPTTTIVVKDNGYHITSESPSGTLTPGFTMDAGMTNTITLKNEDMTPHEFVSKSFKHMDVEMSGEADVVKDGAASGWKIKPGKTVVLKVTPKVGENFGGSWEVFYCPIHGKGSMRGEVVVADSRTGTGAF</sequence>
<dbReference type="SUPFAM" id="SSF49503">
    <property type="entry name" value="Cupredoxins"/>
    <property type="match status" value="1"/>
</dbReference>
<organism evidence="2 3">
    <name type="scientific">Candidatus Nitrospira allomarina</name>
    <dbReference type="NCBI Taxonomy" id="3020900"/>
    <lineage>
        <taxon>Bacteria</taxon>
        <taxon>Pseudomonadati</taxon>
        <taxon>Nitrospirota</taxon>
        <taxon>Nitrospiria</taxon>
        <taxon>Nitrospirales</taxon>
        <taxon>Nitrospiraceae</taxon>
        <taxon>Nitrospira</taxon>
    </lineage>
</organism>
<name>A0AA96GAQ3_9BACT</name>
<feature type="signal peptide" evidence="1">
    <location>
        <begin position="1"/>
        <end position="27"/>
    </location>
</feature>
<feature type="chain" id="PRO_5041651876" description="Blue (type 1) copper domain-containing protein" evidence="1">
    <location>
        <begin position="28"/>
        <end position="159"/>
    </location>
</feature>